<name>A0A0K2SIR0_LIMPI</name>
<keyword evidence="4" id="KW-1185">Reference proteome</keyword>
<organism evidence="3 4">
    <name type="scientific">Limnochorda pilosa</name>
    <dbReference type="NCBI Taxonomy" id="1555112"/>
    <lineage>
        <taxon>Bacteria</taxon>
        <taxon>Bacillati</taxon>
        <taxon>Bacillota</taxon>
        <taxon>Limnochordia</taxon>
        <taxon>Limnochordales</taxon>
        <taxon>Limnochordaceae</taxon>
        <taxon>Limnochorda</taxon>
    </lineage>
</organism>
<gene>
    <name evidence="3" type="ORF">LIP_1055</name>
</gene>
<reference evidence="4" key="2">
    <citation type="journal article" date="2016" name="Int. J. Syst. Evol. Microbiol.">
        <title>Complete genome sequence and cell structure of Limnochorda pilosa, a Gram-negative spore-former within the phylum Firmicutes.</title>
        <authorList>
            <person name="Watanabe M."/>
            <person name="Kojima H."/>
            <person name="Fukui M."/>
        </authorList>
    </citation>
    <scope>NUCLEOTIDE SEQUENCE [LARGE SCALE GENOMIC DNA]</scope>
    <source>
        <strain evidence="4">HC45</strain>
    </source>
</reference>
<evidence type="ECO:0000313" key="3">
    <source>
        <dbReference type="EMBL" id="BAS26912.1"/>
    </source>
</evidence>
<evidence type="ECO:0000256" key="1">
    <source>
        <dbReference type="SAM" id="MobiDB-lite"/>
    </source>
</evidence>
<dbReference type="RefSeq" id="WP_068135062.1">
    <property type="nucleotide sequence ID" value="NZ_AP014924.1"/>
</dbReference>
<evidence type="ECO:0000256" key="2">
    <source>
        <dbReference type="SAM" id="SignalP"/>
    </source>
</evidence>
<accession>A0A0K2SIR0</accession>
<sequence length="204" mass="20538">MRRTIKSLVGLLVAAMMVAVTAGHALADEGAQASLEWEESAGFHLAAHPQATASLRIVSDDRMTLEAMLAVMSRLTAEAQARLALRLQAEAQVAAGSGAVRAGGTVQVDADTALVLLARIDVPVRQQVEAEMGVQERAGTSGRVDAGARSTATGAARGHAAADGTASGQAAAEADLGTEGRAGDSGTSVTVSVQGEADAKVDVP</sequence>
<feature type="signal peptide" evidence="2">
    <location>
        <begin position="1"/>
        <end position="27"/>
    </location>
</feature>
<keyword evidence="2" id="KW-0732">Signal</keyword>
<reference evidence="4" key="1">
    <citation type="submission" date="2015-07" db="EMBL/GenBank/DDBJ databases">
        <title>Complete genome sequence and phylogenetic analysis of Limnochorda pilosa.</title>
        <authorList>
            <person name="Watanabe M."/>
            <person name="Kojima H."/>
            <person name="Fukui M."/>
        </authorList>
    </citation>
    <scope>NUCLEOTIDE SEQUENCE [LARGE SCALE GENOMIC DNA]</scope>
    <source>
        <strain evidence="4">HC45</strain>
    </source>
</reference>
<proteinExistence type="predicted"/>
<dbReference type="KEGG" id="lpil:LIP_1055"/>
<dbReference type="Proteomes" id="UP000065807">
    <property type="component" value="Chromosome"/>
</dbReference>
<dbReference type="AlphaFoldDB" id="A0A0K2SIR0"/>
<protein>
    <submittedName>
        <fullName evidence="3">Uncharacterized protein</fullName>
    </submittedName>
</protein>
<dbReference type="EMBL" id="AP014924">
    <property type="protein sequence ID" value="BAS26912.1"/>
    <property type="molecule type" value="Genomic_DNA"/>
</dbReference>
<feature type="compositionally biased region" description="Low complexity" evidence="1">
    <location>
        <begin position="145"/>
        <end position="174"/>
    </location>
</feature>
<feature type="region of interest" description="Disordered" evidence="1">
    <location>
        <begin position="135"/>
        <end position="204"/>
    </location>
</feature>
<feature type="chain" id="PRO_5005486946" evidence="2">
    <location>
        <begin position="28"/>
        <end position="204"/>
    </location>
</feature>
<evidence type="ECO:0000313" key="4">
    <source>
        <dbReference type="Proteomes" id="UP000065807"/>
    </source>
</evidence>